<dbReference type="AlphaFoldDB" id="A0A2T2WGR4"/>
<comment type="caution">
    <text evidence="1">The sequence shown here is derived from an EMBL/GenBank/DDBJ whole genome shotgun (WGS) entry which is preliminary data.</text>
</comment>
<accession>A0A2T2WGR4</accession>
<sequence>MVLDGLIKALCLLNQITLSAPLSLNQGQRVMMDVPAGKARGGMIPVRVLRSTPANRAPVEAVIRGVMNKETARINLDTGCYALVSALKADTEIVSHINRRWHGELSVRTTAGKRS</sequence>
<organism evidence="1 2">
    <name type="scientific">Sulfobacillus benefaciens</name>
    <dbReference type="NCBI Taxonomy" id="453960"/>
    <lineage>
        <taxon>Bacteria</taxon>
        <taxon>Bacillati</taxon>
        <taxon>Bacillota</taxon>
        <taxon>Clostridia</taxon>
        <taxon>Eubacteriales</taxon>
        <taxon>Clostridiales Family XVII. Incertae Sedis</taxon>
        <taxon>Sulfobacillus</taxon>
    </lineage>
</organism>
<dbReference type="EMBL" id="PXYT01000135">
    <property type="protein sequence ID" value="PSR21419.1"/>
    <property type="molecule type" value="Genomic_DNA"/>
</dbReference>
<evidence type="ECO:0000313" key="2">
    <source>
        <dbReference type="Proteomes" id="UP000242699"/>
    </source>
</evidence>
<reference evidence="1 2" key="1">
    <citation type="journal article" date="2014" name="BMC Genomics">
        <title>Comparison of environmental and isolate Sulfobacillus genomes reveals diverse carbon, sulfur, nitrogen, and hydrogen metabolisms.</title>
        <authorList>
            <person name="Justice N.B."/>
            <person name="Norman A."/>
            <person name="Brown C.T."/>
            <person name="Singh A."/>
            <person name="Thomas B.C."/>
            <person name="Banfield J.F."/>
        </authorList>
    </citation>
    <scope>NUCLEOTIDE SEQUENCE [LARGE SCALE GENOMIC DNA]</scope>
    <source>
        <strain evidence="1">AMDSBA1</strain>
    </source>
</reference>
<name>A0A2T2WGR4_9FIRM</name>
<gene>
    <name evidence="1" type="ORF">C7B43_21305</name>
</gene>
<protein>
    <submittedName>
        <fullName evidence="1">Uncharacterized protein</fullName>
    </submittedName>
</protein>
<dbReference type="Proteomes" id="UP000242699">
    <property type="component" value="Unassembled WGS sequence"/>
</dbReference>
<evidence type="ECO:0000313" key="1">
    <source>
        <dbReference type="EMBL" id="PSR21419.1"/>
    </source>
</evidence>
<proteinExistence type="predicted"/>